<feature type="region of interest" description="Disordered" evidence="1">
    <location>
        <begin position="1"/>
        <end position="24"/>
    </location>
</feature>
<proteinExistence type="predicted"/>
<organism evidence="2 3">
    <name type="scientific">Beauveria bassiana</name>
    <name type="common">White muscardine disease fungus</name>
    <name type="synonym">Tritirachium shiotae</name>
    <dbReference type="NCBI Taxonomy" id="176275"/>
    <lineage>
        <taxon>Eukaryota</taxon>
        <taxon>Fungi</taxon>
        <taxon>Dikarya</taxon>
        <taxon>Ascomycota</taxon>
        <taxon>Pezizomycotina</taxon>
        <taxon>Sordariomycetes</taxon>
        <taxon>Hypocreomycetidae</taxon>
        <taxon>Hypocreales</taxon>
        <taxon>Cordycipitaceae</taxon>
        <taxon>Beauveria</taxon>
    </lineage>
</organism>
<feature type="compositionally biased region" description="Acidic residues" evidence="1">
    <location>
        <begin position="181"/>
        <end position="191"/>
    </location>
</feature>
<sequence length="255" mass="28138">MPFVGGDSPPPARKRRWQDHDNDDTRGVLSLYRSDETCSLGGSHPFVLSTRKMAAPVSKRTRLDMDDDASHLHNTTTNNNNPGFTPCHRRRTSQQSQKHKSQQTTLVSTPHRPAKNMVAPCHICHRRPTKKSGLDSYAQCEGCHEQTCFVCIRQCHGRGDMALVLSEQEALSRSFHMEDADADADADAGDDPDGRPPAPPQKEKMEQRLGTARNWAACGHRSVVCSRCCVEKGPEGEVVCLGCLFGDESANDMAL</sequence>
<comment type="caution">
    <text evidence="2">The sequence shown here is derived from an EMBL/GenBank/DDBJ whole genome shotgun (WGS) entry which is preliminary data.</text>
</comment>
<dbReference type="EMBL" id="MRVG01000009">
    <property type="protein sequence ID" value="PMB66051.1"/>
    <property type="molecule type" value="Genomic_DNA"/>
</dbReference>
<accession>A0A2N6NFM2</accession>
<feature type="region of interest" description="Disordered" evidence="1">
    <location>
        <begin position="62"/>
        <end position="108"/>
    </location>
</feature>
<feature type="compositionally biased region" description="Basic residues" evidence="1">
    <location>
        <begin position="87"/>
        <end position="101"/>
    </location>
</feature>
<feature type="compositionally biased region" description="Basic and acidic residues" evidence="1">
    <location>
        <begin position="62"/>
        <end position="71"/>
    </location>
</feature>
<evidence type="ECO:0000256" key="1">
    <source>
        <dbReference type="SAM" id="MobiDB-lite"/>
    </source>
</evidence>
<dbReference type="AlphaFoldDB" id="A0A2N6NFM2"/>
<name>A0A2N6NFM2_BEABA</name>
<dbReference type="Proteomes" id="UP000235728">
    <property type="component" value="Unassembled WGS sequence"/>
</dbReference>
<evidence type="ECO:0000313" key="2">
    <source>
        <dbReference type="EMBL" id="PMB66051.1"/>
    </source>
</evidence>
<feature type="region of interest" description="Disordered" evidence="1">
    <location>
        <begin position="181"/>
        <end position="207"/>
    </location>
</feature>
<dbReference type="OMA" id="TCFVCIR"/>
<reference evidence="2 3" key="1">
    <citation type="journal article" date="2016" name="Appl. Microbiol. Biotechnol.">
        <title>Characterization of T-DNA insertion mutants with decreased virulence in the entomopathogenic fungus Beauveria bassiana JEF-007.</title>
        <authorList>
            <person name="Kim S."/>
            <person name="Lee S.J."/>
            <person name="Nai Y.S."/>
            <person name="Yu J.S."/>
            <person name="Lee M.R."/>
            <person name="Yang Y.T."/>
            <person name="Kim J.S."/>
        </authorList>
    </citation>
    <scope>NUCLEOTIDE SEQUENCE [LARGE SCALE GENOMIC DNA]</scope>
    <source>
        <strain evidence="2 3">JEF-007</strain>
    </source>
</reference>
<protein>
    <submittedName>
        <fullName evidence="2">Uncharacterized protein</fullName>
    </submittedName>
</protein>
<evidence type="ECO:0000313" key="3">
    <source>
        <dbReference type="Proteomes" id="UP000235728"/>
    </source>
</evidence>
<gene>
    <name evidence="2" type="ORF">BM221_008252</name>
</gene>